<evidence type="ECO:0000256" key="1">
    <source>
        <dbReference type="SAM" id="MobiDB-lite"/>
    </source>
</evidence>
<dbReference type="Proteomes" id="UP000218334">
    <property type="component" value="Unassembled WGS sequence"/>
</dbReference>
<organism evidence="3 4">
    <name type="scientific">Armillaria solidipes</name>
    <dbReference type="NCBI Taxonomy" id="1076256"/>
    <lineage>
        <taxon>Eukaryota</taxon>
        <taxon>Fungi</taxon>
        <taxon>Dikarya</taxon>
        <taxon>Basidiomycota</taxon>
        <taxon>Agaricomycotina</taxon>
        <taxon>Agaricomycetes</taxon>
        <taxon>Agaricomycetidae</taxon>
        <taxon>Agaricales</taxon>
        <taxon>Marasmiineae</taxon>
        <taxon>Physalacriaceae</taxon>
        <taxon>Armillaria</taxon>
    </lineage>
</organism>
<sequence length="173" mass="17789">MSDITVDAHATQLSVSVACASPDVASVLTPSVPSSPATAPPNSSPLSSGGSLLSINGEDSDVEMVVGSNIVTDTEAASIRALVTPRDDSPWVAGKKFYEIPPQPITTSNVVSSNKWYVVFKGLWVGIVTSSNMASSATDGVSTASKRGFKSQQAAVDAFNEALDDGDVAILTK</sequence>
<gene>
    <name evidence="3" type="ORF">ARMSODRAFT_1022720</name>
</gene>
<proteinExistence type="predicted"/>
<evidence type="ECO:0000313" key="3">
    <source>
        <dbReference type="EMBL" id="PBK65018.1"/>
    </source>
</evidence>
<keyword evidence="4" id="KW-1185">Reference proteome</keyword>
<dbReference type="EMBL" id="KZ293448">
    <property type="protein sequence ID" value="PBK65018.1"/>
    <property type="molecule type" value="Genomic_DNA"/>
</dbReference>
<evidence type="ECO:0000313" key="4">
    <source>
        <dbReference type="Proteomes" id="UP000218334"/>
    </source>
</evidence>
<dbReference type="SUPFAM" id="SSF55658">
    <property type="entry name" value="L9 N-domain-like"/>
    <property type="match status" value="1"/>
</dbReference>
<accession>A0A2H3BG49</accession>
<protein>
    <recommendedName>
        <fullName evidence="2">Ribonuclease H1 N-terminal domain-containing protein</fullName>
    </recommendedName>
</protein>
<dbReference type="Pfam" id="PF01693">
    <property type="entry name" value="Cauli_VI"/>
    <property type="match status" value="1"/>
</dbReference>
<feature type="domain" description="Ribonuclease H1 N-terminal" evidence="2">
    <location>
        <begin position="115"/>
        <end position="157"/>
    </location>
</feature>
<name>A0A2H3BG49_9AGAR</name>
<dbReference type="InterPro" id="IPR009027">
    <property type="entry name" value="Ribosomal_bL9/RNase_H1_N"/>
</dbReference>
<dbReference type="AlphaFoldDB" id="A0A2H3BG49"/>
<dbReference type="InterPro" id="IPR011320">
    <property type="entry name" value="RNase_H1_N"/>
</dbReference>
<dbReference type="Gene3D" id="3.40.970.10">
    <property type="entry name" value="Ribonuclease H1, N-terminal domain"/>
    <property type="match status" value="1"/>
</dbReference>
<dbReference type="InterPro" id="IPR037056">
    <property type="entry name" value="RNase_H1_N_sf"/>
</dbReference>
<reference evidence="4" key="1">
    <citation type="journal article" date="2017" name="Nat. Ecol. Evol.">
        <title>Genome expansion and lineage-specific genetic innovations in the forest pathogenic fungi Armillaria.</title>
        <authorList>
            <person name="Sipos G."/>
            <person name="Prasanna A.N."/>
            <person name="Walter M.C."/>
            <person name="O'Connor E."/>
            <person name="Balint B."/>
            <person name="Krizsan K."/>
            <person name="Kiss B."/>
            <person name="Hess J."/>
            <person name="Varga T."/>
            <person name="Slot J."/>
            <person name="Riley R."/>
            <person name="Boka B."/>
            <person name="Rigling D."/>
            <person name="Barry K."/>
            <person name="Lee J."/>
            <person name="Mihaltcheva S."/>
            <person name="LaButti K."/>
            <person name="Lipzen A."/>
            <person name="Waldron R."/>
            <person name="Moloney N.M."/>
            <person name="Sperisen C."/>
            <person name="Kredics L."/>
            <person name="Vagvoelgyi C."/>
            <person name="Patrignani A."/>
            <person name="Fitzpatrick D."/>
            <person name="Nagy I."/>
            <person name="Doyle S."/>
            <person name="Anderson J.B."/>
            <person name="Grigoriev I.V."/>
            <person name="Gueldener U."/>
            <person name="Muensterkoetter M."/>
            <person name="Nagy L.G."/>
        </authorList>
    </citation>
    <scope>NUCLEOTIDE SEQUENCE [LARGE SCALE GENOMIC DNA]</scope>
    <source>
        <strain evidence="4">28-4</strain>
    </source>
</reference>
<feature type="compositionally biased region" description="Low complexity" evidence="1">
    <location>
        <begin position="44"/>
        <end position="53"/>
    </location>
</feature>
<evidence type="ECO:0000259" key="2">
    <source>
        <dbReference type="Pfam" id="PF01693"/>
    </source>
</evidence>
<feature type="region of interest" description="Disordered" evidence="1">
    <location>
        <begin position="29"/>
        <end position="53"/>
    </location>
</feature>